<dbReference type="EMBL" id="VYDA01000333">
    <property type="protein sequence ID" value="MYH61874.1"/>
    <property type="molecule type" value="Genomic_DNA"/>
</dbReference>
<name>A0A6B1G6Z0_9CHLR</name>
<organism evidence="2">
    <name type="scientific">Caldilineaceae bacterium SB0675_bin_29</name>
    <dbReference type="NCBI Taxonomy" id="2605266"/>
    <lineage>
        <taxon>Bacteria</taxon>
        <taxon>Bacillati</taxon>
        <taxon>Chloroflexota</taxon>
        <taxon>Caldilineae</taxon>
        <taxon>Caldilineales</taxon>
        <taxon>Caldilineaceae</taxon>
    </lineage>
</organism>
<reference evidence="2" key="1">
    <citation type="submission" date="2019-09" db="EMBL/GenBank/DDBJ databases">
        <title>Characterisation of the sponge microbiome using genome-centric metagenomics.</title>
        <authorList>
            <person name="Engelberts J.P."/>
            <person name="Robbins S.J."/>
            <person name="De Goeij J.M."/>
            <person name="Aranda M."/>
            <person name="Bell S.C."/>
            <person name="Webster N.S."/>
        </authorList>
    </citation>
    <scope>NUCLEOTIDE SEQUENCE</scope>
    <source>
        <strain evidence="2">SB0675_bin_29</strain>
    </source>
</reference>
<keyword evidence="1" id="KW-1133">Transmembrane helix</keyword>
<dbReference type="PANTHER" id="PTHR38434:SF1">
    <property type="entry name" value="BLL2549 PROTEIN"/>
    <property type="match status" value="1"/>
</dbReference>
<feature type="transmembrane region" description="Helical" evidence="1">
    <location>
        <begin position="124"/>
        <end position="145"/>
    </location>
</feature>
<accession>A0A6B1G6Z0</accession>
<feature type="transmembrane region" description="Helical" evidence="1">
    <location>
        <begin position="71"/>
        <end position="92"/>
    </location>
</feature>
<dbReference type="AlphaFoldDB" id="A0A6B1G6Z0"/>
<protein>
    <submittedName>
        <fullName evidence="2">DUF2339 domain-containing protein</fullName>
    </submittedName>
</protein>
<dbReference type="InterPro" id="IPR019286">
    <property type="entry name" value="DUF2339_TM"/>
</dbReference>
<evidence type="ECO:0000256" key="1">
    <source>
        <dbReference type="SAM" id="Phobius"/>
    </source>
</evidence>
<keyword evidence="1" id="KW-0472">Membrane</keyword>
<comment type="caution">
    <text evidence="2">The sequence shown here is derived from an EMBL/GenBank/DDBJ whole genome shotgun (WGS) entry which is preliminary data.</text>
</comment>
<dbReference type="Pfam" id="PF10101">
    <property type="entry name" value="DUF2339"/>
    <property type="match status" value="1"/>
</dbReference>
<dbReference type="PANTHER" id="PTHR38434">
    <property type="entry name" value="BLL2549 PROTEIN"/>
    <property type="match status" value="1"/>
</dbReference>
<evidence type="ECO:0000313" key="2">
    <source>
        <dbReference type="EMBL" id="MYH61874.1"/>
    </source>
</evidence>
<sequence length="158" mass="16628">MAPAAAIAATFLSAIFTQRWGGRSASRGDAIVAPILLVTGNGLTLVALSTELIDAVNRGFFAIDPETAGNVISLSLSALWALYAAALIVLGIVRSSRWPRLAGLGLLAVPVAKLFLYDAFSLGLAYRVTAFIGLGVLLVIGGFLYQRHGRVIRGFLLE</sequence>
<keyword evidence="1" id="KW-0812">Transmembrane</keyword>
<feature type="transmembrane region" description="Helical" evidence="1">
    <location>
        <begin position="31"/>
        <end position="50"/>
    </location>
</feature>
<proteinExistence type="predicted"/>
<gene>
    <name evidence="2" type="ORF">F4148_08945</name>
</gene>